<feature type="transmembrane region" description="Helical" evidence="1">
    <location>
        <begin position="55"/>
        <end position="77"/>
    </location>
</feature>
<comment type="caution">
    <text evidence="2">The sequence shown here is derived from an EMBL/GenBank/DDBJ whole genome shotgun (WGS) entry which is preliminary data.</text>
</comment>
<sequence>MLHERSFLMAKKNVFLHFLSNYIVVLLLFFTLFVMGPSEIFFGNYKEFGFVYQEFGWKFLIFAFLISFIFTLVISFFPDKLGKYILSVFWGIGIAGYIQTMFLNRHLEQMGVRAEAYTASPSKIIVNSIIWTTIILGALLFAKFQPNIFKKVMLTSSLVILGMQCVGYISLFPSADKSAFTYANEKDELILDGSKQFTVSANDNIILFILDNFSSTYLASTVEKYPDLKDFLHDFTYYNNADCNYHGTYPSLPHLLTGNDLDPSLSVDDWLEECWTNTTTNDYFSILSDANYKVNLYTPTTSILTGNHSLSLLDGKISNITTKQSSICIDYHKLYKTMFYMSCYRFMPEYFKSFFDVSNETYTSIVSYPENTILHANYDFYNHLIENGLTTDSSGNYFIIQHLNGTHEFTTDENCQFDDQNATCQSTVKGIFTMLEAYLNELKTLGVYDDSTIIITSDHGDVEYPQIIFFIKEKQESHESLNGTNAPITLDELVPTIVQSLDKDYSEFGYSIHDFYPDQQRERLLYIRDYDASYPDVPRYDGISSGGSNVYHLYNYTGNIDDQINALQNYQYTTIPMVDSYF</sequence>
<dbReference type="Proteomes" id="UP000266391">
    <property type="component" value="Unassembled WGS sequence"/>
</dbReference>
<dbReference type="SUPFAM" id="SSF53649">
    <property type="entry name" value="Alkaline phosphatase-like"/>
    <property type="match status" value="1"/>
</dbReference>
<feature type="transmembrane region" description="Helical" evidence="1">
    <location>
        <begin position="84"/>
        <end position="104"/>
    </location>
</feature>
<proteinExistence type="predicted"/>
<accession>A0A396AGR5</accession>
<organism evidence="2 3">
    <name type="scientific">Roseburia inulinivorans</name>
    <dbReference type="NCBI Taxonomy" id="360807"/>
    <lineage>
        <taxon>Bacteria</taxon>
        <taxon>Bacillati</taxon>
        <taxon>Bacillota</taxon>
        <taxon>Clostridia</taxon>
        <taxon>Lachnospirales</taxon>
        <taxon>Lachnospiraceae</taxon>
        <taxon>Roseburia</taxon>
    </lineage>
</organism>
<feature type="transmembrane region" description="Helical" evidence="1">
    <location>
        <begin position="154"/>
        <end position="172"/>
    </location>
</feature>
<feature type="transmembrane region" description="Helical" evidence="1">
    <location>
        <begin position="14"/>
        <end position="35"/>
    </location>
</feature>
<name>A0A396AGR5_9FIRM</name>
<evidence type="ECO:0000256" key="1">
    <source>
        <dbReference type="SAM" id="Phobius"/>
    </source>
</evidence>
<dbReference type="AlphaFoldDB" id="A0A396AGR5"/>
<keyword evidence="1" id="KW-0812">Transmembrane</keyword>
<reference evidence="2 3" key="1">
    <citation type="submission" date="2018-08" db="EMBL/GenBank/DDBJ databases">
        <title>A genome reference for cultivated species of the human gut microbiota.</title>
        <authorList>
            <person name="Zou Y."/>
            <person name="Xue W."/>
            <person name="Luo G."/>
        </authorList>
    </citation>
    <scope>NUCLEOTIDE SEQUENCE [LARGE SCALE GENOMIC DNA]</scope>
    <source>
        <strain evidence="2 3">AM32-8LB</strain>
    </source>
</reference>
<gene>
    <name evidence="2" type="ORF">DW813_06480</name>
</gene>
<dbReference type="Gene3D" id="3.40.720.10">
    <property type="entry name" value="Alkaline Phosphatase, subunit A"/>
    <property type="match status" value="1"/>
</dbReference>
<evidence type="ECO:0000313" key="2">
    <source>
        <dbReference type="EMBL" id="RHD04335.1"/>
    </source>
</evidence>
<evidence type="ECO:0008006" key="4">
    <source>
        <dbReference type="Google" id="ProtNLM"/>
    </source>
</evidence>
<keyword evidence="1" id="KW-1133">Transmembrane helix</keyword>
<protein>
    <recommendedName>
        <fullName evidence="4">Sulfatase N-terminal domain-containing protein</fullName>
    </recommendedName>
</protein>
<feature type="transmembrane region" description="Helical" evidence="1">
    <location>
        <begin position="124"/>
        <end position="142"/>
    </location>
</feature>
<dbReference type="InterPro" id="IPR017850">
    <property type="entry name" value="Alkaline_phosphatase_core_sf"/>
</dbReference>
<dbReference type="EMBL" id="QSIQ01000007">
    <property type="protein sequence ID" value="RHD04335.1"/>
    <property type="molecule type" value="Genomic_DNA"/>
</dbReference>
<keyword evidence="1" id="KW-0472">Membrane</keyword>
<evidence type="ECO:0000313" key="3">
    <source>
        <dbReference type="Proteomes" id="UP000266391"/>
    </source>
</evidence>